<dbReference type="PROSITE" id="PS51257">
    <property type="entry name" value="PROKAR_LIPOPROTEIN"/>
    <property type="match status" value="1"/>
</dbReference>
<gene>
    <name evidence="2" type="ORF">D6029_02215</name>
</gene>
<reference evidence="2 3" key="1">
    <citation type="submission" date="2018-09" db="EMBL/GenBank/DDBJ databases">
        <title>Draft genome sequence of Buttiauxella izardii CCUG 35510T.</title>
        <authorList>
            <person name="Salva-Serra F."/>
            <person name="Marathe N."/>
            <person name="Moore E."/>
            <person name="Stadler-Svensson L."/>
            <person name="Engstrom-Jakobsson H."/>
        </authorList>
    </citation>
    <scope>NUCLEOTIDE SEQUENCE [LARGE SCALE GENOMIC DNA]</scope>
    <source>
        <strain evidence="2 3">CCUG 35510</strain>
    </source>
</reference>
<evidence type="ECO:0000256" key="1">
    <source>
        <dbReference type="SAM" id="Phobius"/>
    </source>
</evidence>
<evidence type="ECO:0000313" key="3">
    <source>
        <dbReference type="Proteomes" id="UP000276295"/>
    </source>
</evidence>
<dbReference type="AlphaFoldDB" id="A0A3A5JYT6"/>
<keyword evidence="1" id="KW-1133">Transmembrane helix</keyword>
<keyword evidence="1" id="KW-0472">Membrane</keyword>
<keyword evidence="1" id="KW-0812">Transmembrane</keyword>
<dbReference type="EMBL" id="QZWH01000004">
    <property type="protein sequence ID" value="RJT27433.1"/>
    <property type="molecule type" value="Genomic_DNA"/>
</dbReference>
<dbReference type="Proteomes" id="UP000276295">
    <property type="component" value="Unassembled WGS sequence"/>
</dbReference>
<accession>A0A3A5JYT6</accession>
<comment type="caution">
    <text evidence="2">The sequence shown here is derived from an EMBL/GenBank/DDBJ whole genome shotgun (WGS) entry which is preliminary data.</text>
</comment>
<protein>
    <submittedName>
        <fullName evidence="2">Uncharacterized protein</fullName>
    </submittedName>
</protein>
<evidence type="ECO:0000313" key="2">
    <source>
        <dbReference type="EMBL" id="RJT27433.1"/>
    </source>
</evidence>
<keyword evidence="3" id="KW-1185">Reference proteome</keyword>
<feature type="transmembrane region" description="Helical" evidence="1">
    <location>
        <begin position="7"/>
        <end position="34"/>
    </location>
</feature>
<feature type="transmembrane region" description="Helical" evidence="1">
    <location>
        <begin position="54"/>
        <end position="74"/>
    </location>
</feature>
<name>A0A3A5JYT6_9ENTR</name>
<organism evidence="2 3">
    <name type="scientific">Buttiauxella izardii</name>
    <dbReference type="NCBI Taxonomy" id="82991"/>
    <lineage>
        <taxon>Bacteria</taxon>
        <taxon>Pseudomonadati</taxon>
        <taxon>Pseudomonadota</taxon>
        <taxon>Gammaproteobacteria</taxon>
        <taxon>Enterobacterales</taxon>
        <taxon>Enterobacteriaceae</taxon>
        <taxon>Buttiauxella</taxon>
    </lineage>
</organism>
<proteinExistence type="predicted"/>
<sequence>MIFKKSLLVFIYLFTSCVFALNVFVVLLFIMARLFFFVMYDVPFEISISDLTKYIKAASFAGSLISVGCWWVYYQHYRKNRN</sequence>